<name>Q69268_9ALPH</name>
<gene>
    <name evidence="1" type="primary">IE</name>
</gene>
<evidence type="ECO:0000313" key="1">
    <source>
        <dbReference type="EMBL" id="AAA66552.1"/>
    </source>
</evidence>
<protein>
    <submittedName>
        <fullName evidence="1">Uncharacterized protein</fullName>
    </submittedName>
</protein>
<dbReference type="EMBL" id="AH003099">
    <property type="protein sequence ID" value="AAA66552.1"/>
    <property type="molecule type" value="Genomic_DNA"/>
</dbReference>
<organism evidence="1">
    <name type="scientific">Equid alphaherpesvirus 1</name>
    <name type="common">Equine herpesvirus 1</name>
    <dbReference type="NCBI Taxonomy" id="10326"/>
    <lineage>
        <taxon>Viruses</taxon>
        <taxon>Duplodnaviria</taxon>
        <taxon>Heunggongvirae</taxon>
        <taxon>Peploviricota</taxon>
        <taxon>Herviviricetes</taxon>
        <taxon>Herpesvirales</taxon>
        <taxon>Orthoherpesviridae</taxon>
        <taxon>Alphaherpesvirinae</taxon>
        <taxon>Varicellovirus</taxon>
        <taxon>Varicellovirus equidalpha1</taxon>
    </lineage>
</organism>
<accession>Q69268</accession>
<sequence>MSRGGGSEARFDLAVEARWGYLPRSRRRLYLPRADPGGFCLGGARRGSLDI</sequence>
<proteinExistence type="predicted"/>
<reference evidence="1" key="1">
    <citation type="journal article" date="1989" name="J. Virol.">
        <title>Mapping the termini and intron of the spliced immediate-early transcript of equine herpesvirus 1.</title>
        <authorList>
            <person name="Harty R.N."/>
            <person name="Colle C.F."/>
            <person name="Grundy F.J."/>
            <person name="O'Callaghan D.J."/>
        </authorList>
    </citation>
    <scope>NUCLEOTIDE SEQUENCE</scope>
    <source>
        <strain evidence="1">Kentucky A</strain>
    </source>
</reference>